<evidence type="ECO:0000259" key="6">
    <source>
        <dbReference type="Pfam" id="PF00389"/>
    </source>
</evidence>
<keyword evidence="3 5" id="KW-0560">Oxidoreductase</keyword>
<dbReference type="EMBL" id="JAUJLE010000527">
    <property type="protein sequence ID" value="KAK0953929.1"/>
    <property type="molecule type" value="Genomic_DNA"/>
</dbReference>
<dbReference type="PANTHER" id="PTHR42789">
    <property type="entry name" value="D-ISOMER SPECIFIC 2-HYDROXYACID DEHYDROGENASE FAMILY PROTEIN (AFU_ORTHOLOGUE AFUA_6G10090)"/>
    <property type="match status" value="1"/>
</dbReference>
<dbReference type="Proteomes" id="UP001175353">
    <property type="component" value="Unassembled WGS sequence"/>
</dbReference>
<dbReference type="Gene3D" id="3.40.50.720">
    <property type="entry name" value="NAD(P)-binding Rossmann-like Domain"/>
    <property type="match status" value="2"/>
</dbReference>
<evidence type="ECO:0000259" key="7">
    <source>
        <dbReference type="Pfam" id="PF02826"/>
    </source>
</evidence>
<keyword evidence="4" id="KW-0520">NAD</keyword>
<evidence type="ECO:0000313" key="8">
    <source>
        <dbReference type="EMBL" id="KAK0953929.1"/>
    </source>
</evidence>
<dbReference type="PROSITE" id="PS00671">
    <property type="entry name" value="D_2_HYDROXYACID_DH_3"/>
    <property type="match status" value="1"/>
</dbReference>
<dbReference type="SUPFAM" id="SSF52283">
    <property type="entry name" value="Formate/glycerate dehydrogenase catalytic domain-like"/>
    <property type="match status" value="1"/>
</dbReference>
<dbReference type="Pfam" id="PF02826">
    <property type="entry name" value="2-Hacid_dh_C"/>
    <property type="match status" value="1"/>
</dbReference>
<dbReference type="GO" id="GO:0016616">
    <property type="term" value="F:oxidoreductase activity, acting on the CH-OH group of donors, NAD or NADP as acceptor"/>
    <property type="evidence" value="ECO:0007669"/>
    <property type="project" value="InterPro"/>
</dbReference>
<dbReference type="InterPro" id="IPR029752">
    <property type="entry name" value="D-isomer_DH_CS1"/>
</dbReference>
<dbReference type="CDD" id="cd12169">
    <property type="entry name" value="PGDH_like_1"/>
    <property type="match status" value="1"/>
</dbReference>
<sequence>MLLTLETASTPPFFSALESSQGTTAILLRRPLDSGARLYTLNNHIAKTIATPKSVIPTMASQTPIRLAILDDYSGVARQHFARIPNLQIDDFPETLNPSKPADLESIASRLRPYQIVSTMRERTPFPAELIRRLPNLKLILNASARNTSIDIAFASERGILVSGTKGEAPTGARDLENLPSLPPPKGHSSVVQHNWALTLALLSRIPQDDAAVKAQGKAAWHSGLMVPVAGRTLGIVGLGKLGVGTAKVGVLGFGMKVIAWSENLTQSKADEAAEGAGLPKGSFKAVSKEELFQEADVVSLHLVLSARSRGIVGKSELAQMKKTAILVNTSRGPLIDEEAFIDVLEQGGIRGAALDVYWEEPLPKDSKWRSVDSWAKSEVVLSPHMGYVNEGTIHRWYQEQAENVERWMREEEVLNPMS</sequence>
<dbReference type="Pfam" id="PF00389">
    <property type="entry name" value="2-Hacid_dh"/>
    <property type="match status" value="1"/>
</dbReference>
<keyword evidence="9" id="KW-1185">Reference proteome</keyword>
<dbReference type="GO" id="GO:0008652">
    <property type="term" value="P:amino acid biosynthetic process"/>
    <property type="evidence" value="ECO:0007669"/>
    <property type="project" value="UniProtKB-KW"/>
</dbReference>
<feature type="domain" description="D-isomer specific 2-hydroxyacid dehydrogenase catalytic" evidence="6">
    <location>
        <begin position="101"/>
        <end position="417"/>
    </location>
</feature>
<dbReference type="InterPro" id="IPR006139">
    <property type="entry name" value="D-isomer_2_OHA_DH_cat_dom"/>
</dbReference>
<proteinExistence type="inferred from homology"/>
<evidence type="ECO:0000256" key="4">
    <source>
        <dbReference type="ARBA" id="ARBA00023027"/>
    </source>
</evidence>
<dbReference type="GO" id="GO:0051287">
    <property type="term" value="F:NAD binding"/>
    <property type="evidence" value="ECO:0007669"/>
    <property type="project" value="InterPro"/>
</dbReference>
<comment type="caution">
    <text evidence="8">The sequence shown here is derived from an EMBL/GenBank/DDBJ whole genome shotgun (WGS) entry which is preliminary data.</text>
</comment>
<evidence type="ECO:0000256" key="1">
    <source>
        <dbReference type="ARBA" id="ARBA00005854"/>
    </source>
</evidence>
<evidence type="ECO:0000313" key="9">
    <source>
        <dbReference type="Proteomes" id="UP001175353"/>
    </source>
</evidence>
<evidence type="ECO:0000256" key="2">
    <source>
        <dbReference type="ARBA" id="ARBA00022605"/>
    </source>
</evidence>
<dbReference type="InterPro" id="IPR050857">
    <property type="entry name" value="D-2-hydroxyacid_DH"/>
</dbReference>
<dbReference type="PANTHER" id="PTHR42789:SF1">
    <property type="entry name" value="D-ISOMER SPECIFIC 2-HYDROXYACID DEHYDROGENASE FAMILY PROTEIN (AFU_ORTHOLOGUE AFUA_6G10090)"/>
    <property type="match status" value="1"/>
</dbReference>
<dbReference type="InterPro" id="IPR006140">
    <property type="entry name" value="D-isomer_DH_NAD-bd"/>
</dbReference>
<evidence type="ECO:0000256" key="3">
    <source>
        <dbReference type="ARBA" id="ARBA00023002"/>
    </source>
</evidence>
<evidence type="ECO:0008006" key="10">
    <source>
        <dbReference type="Google" id="ProtNLM"/>
    </source>
</evidence>
<dbReference type="InterPro" id="IPR029753">
    <property type="entry name" value="D-isomer_DH_CS"/>
</dbReference>
<dbReference type="PROSITE" id="PS00065">
    <property type="entry name" value="D_2_HYDROXYACID_DH_1"/>
    <property type="match status" value="1"/>
</dbReference>
<dbReference type="InterPro" id="IPR036291">
    <property type="entry name" value="NAD(P)-bd_dom_sf"/>
</dbReference>
<organism evidence="8 9">
    <name type="scientific">Friedmanniomyces endolithicus</name>
    <dbReference type="NCBI Taxonomy" id="329885"/>
    <lineage>
        <taxon>Eukaryota</taxon>
        <taxon>Fungi</taxon>
        <taxon>Dikarya</taxon>
        <taxon>Ascomycota</taxon>
        <taxon>Pezizomycotina</taxon>
        <taxon>Dothideomycetes</taxon>
        <taxon>Dothideomycetidae</taxon>
        <taxon>Mycosphaerellales</taxon>
        <taxon>Teratosphaeriaceae</taxon>
        <taxon>Friedmanniomyces</taxon>
    </lineage>
</organism>
<reference evidence="8" key="1">
    <citation type="submission" date="2023-06" db="EMBL/GenBank/DDBJ databases">
        <title>Black Yeasts Isolated from many extreme environments.</title>
        <authorList>
            <person name="Coleine C."/>
            <person name="Stajich J.E."/>
            <person name="Selbmann L."/>
        </authorList>
    </citation>
    <scope>NUCLEOTIDE SEQUENCE</scope>
    <source>
        <strain evidence="8">CCFEE 5200</strain>
    </source>
</reference>
<comment type="similarity">
    <text evidence="1 5">Belongs to the D-isomer specific 2-hydroxyacid dehydrogenase family.</text>
</comment>
<gene>
    <name evidence="8" type="ORF">LTR91_023573</name>
</gene>
<name>A0AAN6K1C5_9PEZI</name>
<evidence type="ECO:0000256" key="5">
    <source>
        <dbReference type="RuleBase" id="RU003719"/>
    </source>
</evidence>
<keyword evidence="2" id="KW-0028">Amino-acid biosynthesis</keyword>
<protein>
    <recommendedName>
        <fullName evidence="10">D-isomer specific 2-hydroxyacid dehydrogenase NAD-binding domain-containing protein</fullName>
    </recommendedName>
</protein>
<feature type="domain" description="D-isomer specific 2-hydroxyacid dehydrogenase NAD-binding" evidence="7">
    <location>
        <begin position="197"/>
        <end position="387"/>
    </location>
</feature>
<dbReference type="AlphaFoldDB" id="A0AAN6K1C5"/>
<dbReference type="SUPFAM" id="SSF51735">
    <property type="entry name" value="NAD(P)-binding Rossmann-fold domains"/>
    <property type="match status" value="1"/>
</dbReference>
<accession>A0AAN6K1C5</accession>